<keyword evidence="2" id="KW-1133">Transmembrane helix</keyword>
<dbReference type="AlphaFoldDB" id="A0A0B6ZPJ0"/>
<evidence type="ECO:0000256" key="2">
    <source>
        <dbReference type="SAM" id="Phobius"/>
    </source>
</evidence>
<accession>A0A0B6ZPJ0</accession>
<feature type="transmembrane region" description="Helical" evidence="2">
    <location>
        <begin position="196"/>
        <end position="222"/>
    </location>
</feature>
<dbReference type="EMBL" id="HACG01022760">
    <property type="protein sequence ID" value="CEK69625.1"/>
    <property type="molecule type" value="Transcribed_RNA"/>
</dbReference>
<proteinExistence type="predicted"/>
<evidence type="ECO:0000256" key="1">
    <source>
        <dbReference type="SAM" id="MobiDB-lite"/>
    </source>
</evidence>
<feature type="compositionally biased region" description="Basic and acidic residues" evidence="1">
    <location>
        <begin position="241"/>
        <end position="254"/>
    </location>
</feature>
<gene>
    <name evidence="3" type="primary">ORF70918</name>
</gene>
<feature type="region of interest" description="Disordered" evidence="1">
    <location>
        <begin position="309"/>
        <end position="341"/>
    </location>
</feature>
<sequence length="341" mass="38498">MRKNREESYSTFFLVFGVLFFILEIYFVALVECVSNDAGFAVSRFPGLNLFALQCNGSHLPNDVRSVQYISLERYSPQLDVLPHTIASLSSVDGIRLENSHGNAKVYVSGRFDGDNIQSTSLTVLLADVLLDVKVKYGCKISYIKRDGGLGVTERLLNVSFSDLQSVYMVQSADTKKSHHQQRLAQSTFTETKETWTIPMILLTTMAVLLFALFVVCVLLIADRYRDHCGNRRRMNRMKKSTCDSSDKEAETEPRPLPSPPSWTYPQVIGEPPPRSPYNRLRFGGVSRNLRDDTGYDSESSMHYCKPFDDLEETTPEKPQLQTFGKKSSPMYATPPNTINT</sequence>
<protein>
    <submittedName>
        <fullName evidence="3">Uncharacterized protein</fullName>
    </submittedName>
</protein>
<feature type="transmembrane region" description="Helical" evidence="2">
    <location>
        <begin position="12"/>
        <end position="31"/>
    </location>
</feature>
<name>A0A0B6ZPJ0_9EUPU</name>
<organism evidence="3">
    <name type="scientific">Arion vulgaris</name>
    <dbReference type="NCBI Taxonomy" id="1028688"/>
    <lineage>
        <taxon>Eukaryota</taxon>
        <taxon>Metazoa</taxon>
        <taxon>Spiralia</taxon>
        <taxon>Lophotrochozoa</taxon>
        <taxon>Mollusca</taxon>
        <taxon>Gastropoda</taxon>
        <taxon>Heterobranchia</taxon>
        <taxon>Euthyneura</taxon>
        <taxon>Panpulmonata</taxon>
        <taxon>Eupulmonata</taxon>
        <taxon>Stylommatophora</taxon>
        <taxon>Helicina</taxon>
        <taxon>Arionoidea</taxon>
        <taxon>Arionidae</taxon>
        <taxon>Arion</taxon>
    </lineage>
</organism>
<reference evidence="3" key="1">
    <citation type="submission" date="2014-12" db="EMBL/GenBank/DDBJ databases">
        <title>Insight into the proteome of Arion vulgaris.</title>
        <authorList>
            <person name="Aradska J."/>
            <person name="Bulat T."/>
            <person name="Smidak R."/>
            <person name="Sarate P."/>
            <person name="Gangsoo J."/>
            <person name="Sialana F."/>
            <person name="Bilban M."/>
            <person name="Lubec G."/>
        </authorList>
    </citation>
    <scope>NUCLEOTIDE SEQUENCE</scope>
    <source>
        <tissue evidence="3">Skin</tissue>
    </source>
</reference>
<keyword evidence="2" id="KW-0472">Membrane</keyword>
<keyword evidence="2" id="KW-0812">Transmembrane</keyword>
<evidence type="ECO:0000313" key="3">
    <source>
        <dbReference type="EMBL" id="CEK69625.1"/>
    </source>
</evidence>
<feature type="region of interest" description="Disordered" evidence="1">
    <location>
        <begin position="237"/>
        <end position="281"/>
    </location>
</feature>